<protein>
    <submittedName>
        <fullName evidence="2">(Mediterranean fruit fly) hypothetical protein</fullName>
    </submittedName>
</protein>
<dbReference type="Proteomes" id="UP000606786">
    <property type="component" value="Unassembled WGS sequence"/>
</dbReference>
<comment type="caution">
    <text evidence="2">The sequence shown here is derived from an EMBL/GenBank/DDBJ whole genome shotgun (WGS) entry which is preliminary data.</text>
</comment>
<reference evidence="2" key="1">
    <citation type="submission" date="2020-11" db="EMBL/GenBank/DDBJ databases">
        <authorList>
            <person name="Whitehead M."/>
        </authorList>
    </citation>
    <scope>NUCLEOTIDE SEQUENCE</scope>
    <source>
        <strain evidence="2">EGII</strain>
    </source>
</reference>
<keyword evidence="3" id="KW-1185">Reference proteome</keyword>
<accession>A0A811UFV4</accession>
<proteinExistence type="predicted"/>
<feature type="compositionally biased region" description="Low complexity" evidence="1">
    <location>
        <begin position="42"/>
        <end position="54"/>
    </location>
</feature>
<feature type="region of interest" description="Disordered" evidence="1">
    <location>
        <begin position="22"/>
        <end position="68"/>
    </location>
</feature>
<dbReference type="AlphaFoldDB" id="A0A811UFV4"/>
<sequence length="130" mass="14893">MAGINQCAPKCSNNINNTCNIPRQRPLMPAPRLMLNNNSKQSKPANKRNNSNNKAKLDENHNEQRSVVNIAHRRQLTFYERDMEYRSPRRSATSTAFTNSGAFTVVGLSLDVIYFAELRKLPKRDTMRLN</sequence>
<dbReference type="EMBL" id="CAJHJT010000012">
    <property type="protein sequence ID" value="CAD6998092.1"/>
    <property type="molecule type" value="Genomic_DNA"/>
</dbReference>
<organism evidence="2 3">
    <name type="scientific">Ceratitis capitata</name>
    <name type="common">Mediterranean fruit fly</name>
    <name type="synonym">Tephritis capitata</name>
    <dbReference type="NCBI Taxonomy" id="7213"/>
    <lineage>
        <taxon>Eukaryota</taxon>
        <taxon>Metazoa</taxon>
        <taxon>Ecdysozoa</taxon>
        <taxon>Arthropoda</taxon>
        <taxon>Hexapoda</taxon>
        <taxon>Insecta</taxon>
        <taxon>Pterygota</taxon>
        <taxon>Neoptera</taxon>
        <taxon>Endopterygota</taxon>
        <taxon>Diptera</taxon>
        <taxon>Brachycera</taxon>
        <taxon>Muscomorpha</taxon>
        <taxon>Tephritoidea</taxon>
        <taxon>Tephritidae</taxon>
        <taxon>Ceratitis</taxon>
        <taxon>Ceratitis</taxon>
    </lineage>
</organism>
<feature type="compositionally biased region" description="Basic and acidic residues" evidence="1">
    <location>
        <begin position="55"/>
        <end position="64"/>
    </location>
</feature>
<evidence type="ECO:0000313" key="2">
    <source>
        <dbReference type="EMBL" id="CAD6998092.1"/>
    </source>
</evidence>
<name>A0A811UFV4_CERCA</name>
<evidence type="ECO:0000256" key="1">
    <source>
        <dbReference type="SAM" id="MobiDB-lite"/>
    </source>
</evidence>
<gene>
    <name evidence="2" type="ORF">CCAP1982_LOCUS6706</name>
</gene>
<evidence type="ECO:0000313" key="3">
    <source>
        <dbReference type="Proteomes" id="UP000606786"/>
    </source>
</evidence>